<evidence type="ECO:0000313" key="2">
    <source>
        <dbReference type="EMBL" id="MFC4530495.1"/>
    </source>
</evidence>
<dbReference type="RefSeq" id="WP_380838356.1">
    <property type="nucleotide sequence ID" value="NZ_JBHSFP010000003.1"/>
</dbReference>
<dbReference type="InterPro" id="IPR002645">
    <property type="entry name" value="STAS_dom"/>
</dbReference>
<dbReference type="InterPro" id="IPR036513">
    <property type="entry name" value="STAS_dom_sf"/>
</dbReference>
<name>A0ABV9CBK8_9ACTN</name>
<feature type="domain" description="STAS" evidence="1">
    <location>
        <begin position="5"/>
        <end position="114"/>
    </location>
</feature>
<dbReference type="Gene3D" id="3.30.750.24">
    <property type="entry name" value="STAS domain"/>
    <property type="match status" value="1"/>
</dbReference>
<comment type="caution">
    <text evidence="2">The sequence shown here is derived from an EMBL/GenBank/DDBJ whole genome shotgun (WGS) entry which is preliminary data.</text>
</comment>
<dbReference type="PROSITE" id="PS50801">
    <property type="entry name" value="STAS"/>
    <property type="match status" value="1"/>
</dbReference>
<dbReference type="InterPro" id="IPR058548">
    <property type="entry name" value="MlaB-like_STAS"/>
</dbReference>
<dbReference type="PANTHER" id="PTHR33495:SF2">
    <property type="entry name" value="ANTI-SIGMA FACTOR ANTAGONIST TM_1081-RELATED"/>
    <property type="match status" value="1"/>
</dbReference>
<dbReference type="Proteomes" id="UP001596004">
    <property type="component" value="Unassembled WGS sequence"/>
</dbReference>
<reference evidence="3" key="1">
    <citation type="journal article" date="2019" name="Int. J. Syst. Evol. Microbiol.">
        <title>The Global Catalogue of Microorganisms (GCM) 10K type strain sequencing project: providing services to taxonomists for standard genome sequencing and annotation.</title>
        <authorList>
            <consortium name="The Broad Institute Genomics Platform"/>
            <consortium name="The Broad Institute Genome Sequencing Center for Infectious Disease"/>
            <person name="Wu L."/>
            <person name="Ma J."/>
        </authorList>
    </citation>
    <scope>NUCLEOTIDE SEQUENCE [LARGE SCALE GENOMIC DNA]</scope>
    <source>
        <strain evidence="3">CGMCC 4.7132</strain>
    </source>
</reference>
<gene>
    <name evidence="2" type="ORF">ACFO60_06950</name>
</gene>
<proteinExistence type="predicted"/>
<accession>A0ABV9CBK8</accession>
<sequence length="127" mass="12954">MPLKLAIASHRDPACTVVAMDGELDATTRGKAGKALEDLLARGCDRLVLDVSGLGFCDSGGLWLLLDVSRKAGRSGGWVRLAGADGFLRRLLALTHLDSAFALDPDVAASLTGVSGAAPPSPGAQDG</sequence>
<evidence type="ECO:0000313" key="3">
    <source>
        <dbReference type="Proteomes" id="UP001596004"/>
    </source>
</evidence>
<dbReference type="Pfam" id="PF13466">
    <property type="entry name" value="STAS_2"/>
    <property type="match status" value="1"/>
</dbReference>
<organism evidence="2 3">
    <name type="scientific">Sphaerisporangium dianthi</name>
    <dbReference type="NCBI Taxonomy" id="1436120"/>
    <lineage>
        <taxon>Bacteria</taxon>
        <taxon>Bacillati</taxon>
        <taxon>Actinomycetota</taxon>
        <taxon>Actinomycetes</taxon>
        <taxon>Streptosporangiales</taxon>
        <taxon>Streptosporangiaceae</taxon>
        <taxon>Sphaerisporangium</taxon>
    </lineage>
</organism>
<dbReference type="PANTHER" id="PTHR33495">
    <property type="entry name" value="ANTI-SIGMA FACTOR ANTAGONIST TM_1081-RELATED-RELATED"/>
    <property type="match status" value="1"/>
</dbReference>
<keyword evidence="3" id="KW-1185">Reference proteome</keyword>
<protein>
    <submittedName>
        <fullName evidence="2">STAS domain-containing protein</fullName>
    </submittedName>
</protein>
<dbReference type="EMBL" id="JBHSFP010000003">
    <property type="protein sequence ID" value="MFC4530495.1"/>
    <property type="molecule type" value="Genomic_DNA"/>
</dbReference>
<dbReference type="CDD" id="cd07043">
    <property type="entry name" value="STAS_anti-anti-sigma_factors"/>
    <property type="match status" value="1"/>
</dbReference>
<dbReference type="SUPFAM" id="SSF52091">
    <property type="entry name" value="SpoIIaa-like"/>
    <property type="match status" value="1"/>
</dbReference>
<evidence type="ECO:0000259" key="1">
    <source>
        <dbReference type="PROSITE" id="PS50801"/>
    </source>
</evidence>